<evidence type="ECO:0000313" key="3">
    <source>
        <dbReference type="Proteomes" id="UP000016928"/>
    </source>
</evidence>
<gene>
    <name evidence="2" type="ORF">FOC1_g10001938</name>
</gene>
<reference evidence="3" key="1">
    <citation type="submission" date="2012-09" db="EMBL/GenBank/DDBJ databases">
        <title>Genome sequencing and comparative transcriptomics of race 1 and race 4 of banana pathogen: Fusarium oxysporum f. sp. cubense.</title>
        <authorList>
            <person name="Fang X."/>
            <person name="Huang J."/>
        </authorList>
    </citation>
    <scope>NUCLEOTIDE SEQUENCE [LARGE SCALE GENOMIC DNA]</scope>
    <source>
        <strain evidence="3">race 1</strain>
    </source>
</reference>
<dbReference type="InterPro" id="IPR011333">
    <property type="entry name" value="SKP1/BTB/POZ_sf"/>
</dbReference>
<reference evidence="3" key="2">
    <citation type="journal article" date="2014" name="PLoS ONE">
        <title>Genome and Transcriptome Analysis of the Fungal Pathogen Fusarium oxysporum f. sp. cubense Causing Banana Vascular Wilt Disease.</title>
        <authorList>
            <person name="Guo L."/>
            <person name="Han L."/>
            <person name="Yang L."/>
            <person name="Zeng H."/>
            <person name="Fan D."/>
            <person name="Zhu Y."/>
            <person name="Feng Y."/>
            <person name="Wang G."/>
            <person name="Peng C."/>
            <person name="Jiang X."/>
            <person name="Zhou D."/>
            <person name="Ni P."/>
            <person name="Liang C."/>
            <person name="Liu L."/>
            <person name="Wang J."/>
            <person name="Mao C."/>
            <person name="Fang X."/>
            <person name="Peng M."/>
            <person name="Huang J."/>
        </authorList>
    </citation>
    <scope>NUCLEOTIDE SEQUENCE [LARGE SCALE GENOMIC DNA]</scope>
    <source>
        <strain evidence="3">race 1</strain>
    </source>
</reference>
<name>N4UBX0_FUSC1</name>
<evidence type="ECO:0000256" key="1">
    <source>
        <dbReference type="SAM" id="MobiDB-lite"/>
    </source>
</evidence>
<accession>N4UBX0</accession>
<proteinExistence type="predicted"/>
<dbReference type="Gene3D" id="3.30.710.10">
    <property type="entry name" value="Potassium Channel Kv1.1, Chain A"/>
    <property type="match status" value="1"/>
</dbReference>
<feature type="region of interest" description="Disordered" evidence="1">
    <location>
        <begin position="34"/>
        <end position="80"/>
    </location>
</feature>
<sequence length="229" mass="26616">MVNGKSQESREYSVKWDDVDEIVFNSFWQFVYTGDYDTPEPLRPTRKTSGREDHKSDWPNVSATETESESESESEPEAQAQAVQKSLLWDSFLRRRESPHEVIDIIDKPQKGQANPFVHHARVFTLANRYGVKRLAEVSHGKLHHDLVDLERQDMDSKNVVELVRYAFEELVPDQLRDLVVHFSACVVERIWGDKIFQELLEKHGILSEALIRRLLCRLAEPPSRIYEG</sequence>
<evidence type="ECO:0000313" key="2">
    <source>
        <dbReference type="EMBL" id="ENH66296.1"/>
    </source>
</evidence>
<dbReference type="OrthoDB" id="9997739at2759"/>
<dbReference type="HOGENOM" id="CLU_056399_1_0_1"/>
<dbReference type="AlphaFoldDB" id="N4UBX0"/>
<organism evidence="2 3">
    <name type="scientific">Fusarium oxysporum f. sp. cubense (strain race 1)</name>
    <name type="common">Panama disease fungus</name>
    <dbReference type="NCBI Taxonomy" id="1229664"/>
    <lineage>
        <taxon>Eukaryota</taxon>
        <taxon>Fungi</taxon>
        <taxon>Dikarya</taxon>
        <taxon>Ascomycota</taxon>
        <taxon>Pezizomycotina</taxon>
        <taxon>Sordariomycetes</taxon>
        <taxon>Hypocreomycetidae</taxon>
        <taxon>Hypocreales</taxon>
        <taxon>Nectriaceae</taxon>
        <taxon>Fusarium</taxon>
        <taxon>Fusarium oxysporum species complex</taxon>
    </lineage>
</organism>
<dbReference type="EMBL" id="KB730428">
    <property type="protein sequence ID" value="ENH66296.1"/>
    <property type="molecule type" value="Genomic_DNA"/>
</dbReference>
<evidence type="ECO:0008006" key="4">
    <source>
        <dbReference type="Google" id="ProtNLM"/>
    </source>
</evidence>
<protein>
    <recommendedName>
        <fullName evidence="4">BTB domain-containing protein</fullName>
    </recommendedName>
</protein>
<dbReference type="Proteomes" id="UP000016928">
    <property type="component" value="Unassembled WGS sequence"/>
</dbReference>
<feature type="compositionally biased region" description="Acidic residues" evidence="1">
    <location>
        <begin position="66"/>
        <end position="76"/>
    </location>
</feature>
<dbReference type="PANTHER" id="PTHR47843">
    <property type="entry name" value="BTB DOMAIN-CONTAINING PROTEIN-RELATED"/>
    <property type="match status" value="1"/>
</dbReference>
<dbReference type="OMA" id="FHTIRIV"/>
<dbReference type="STRING" id="1229664.N4UBX0"/>
<dbReference type="VEuPathDB" id="FungiDB:FOC1_g10001938"/>